<organism evidence="2 3">
    <name type="scientific">Heliomicrobium undosum</name>
    <dbReference type="NCBI Taxonomy" id="121734"/>
    <lineage>
        <taxon>Bacteria</taxon>
        <taxon>Bacillati</taxon>
        <taxon>Bacillota</taxon>
        <taxon>Clostridia</taxon>
        <taxon>Eubacteriales</taxon>
        <taxon>Heliobacteriaceae</taxon>
        <taxon>Heliomicrobium</taxon>
    </lineage>
</organism>
<keyword evidence="3" id="KW-1185">Reference proteome</keyword>
<feature type="transmembrane region" description="Helical" evidence="1">
    <location>
        <begin position="149"/>
        <end position="166"/>
    </location>
</feature>
<proteinExistence type="predicted"/>
<reference evidence="2 3" key="1">
    <citation type="submission" date="2020-01" db="EMBL/GenBank/DDBJ databases">
        <title>Whole-genome sequence of Heliobacterium undosum DSM 13378.</title>
        <authorList>
            <person name="Kyndt J.A."/>
            <person name="Meyer T.E."/>
        </authorList>
    </citation>
    <scope>NUCLEOTIDE SEQUENCE [LARGE SCALE GENOMIC DNA]</scope>
    <source>
        <strain evidence="2 3">DSM 13378</strain>
    </source>
</reference>
<keyword evidence="1" id="KW-0472">Membrane</keyword>
<feature type="transmembrane region" description="Helical" evidence="1">
    <location>
        <begin position="173"/>
        <end position="190"/>
    </location>
</feature>
<gene>
    <name evidence="2" type="ORF">GTO91_01005</name>
</gene>
<accession>A0A845KXJ0</accession>
<feature type="transmembrane region" description="Helical" evidence="1">
    <location>
        <begin position="34"/>
        <end position="54"/>
    </location>
</feature>
<evidence type="ECO:0000313" key="3">
    <source>
        <dbReference type="Proteomes" id="UP000463470"/>
    </source>
</evidence>
<feature type="transmembrane region" description="Helical" evidence="1">
    <location>
        <begin position="210"/>
        <end position="228"/>
    </location>
</feature>
<evidence type="ECO:0000256" key="1">
    <source>
        <dbReference type="SAM" id="Phobius"/>
    </source>
</evidence>
<dbReference type="AlphaFoldDB" id="A0A845KXJ0"/>
<protein>
    <submittedName>
        <fullName evidence="2">Uncharacterized protein</fullName>
    </submittedName>
</protein>
<evidence type="ECO:0000313" key="2">
    <source>
        <dbReference type="EMBL" id="MZP28302.1"/>
    </source>
</evidence>
<comment type="caution">
    <text evidence="2">The sequence shown here is derived from an EMBL/GenBank/DDBJ whole genome shotgun (WGS) entry which is preliminary data.</text>
</comment>
<sequence>MTMDKIPVTKNIRRPLAHVSTLATNHIHLRNPWVTVWLSALFPGFGQIFLGSYVKGFLLIIWEIVINVQAKLNLAILYSFTGQLHLIKETVNVRWLLLYAAVYVYAIWDSYRSTIDLNKFTILAQRERSAIIPFKIDSFEINYFDKRNPWIAVVWSIFMPGLGHLYTHRLPTGFFVLIWWIAITYFSHLMEGVHHSAIGAFEQTKAIVDPQWLLFMPSIFCFSIYDSYVHAVEYNKLFEYEQAQFLRSEYQSSAFKKPI</sequence>
<dbReference type="Proteomes" id="UP000463470">
    <property type="component" value="Unassembled WGS sequence"/>
</dbReference>
<dbReference type="OrthoDB" id="1681403at2"/>
<name>A0A845KXJ0_9FIRM</name>
<feature type="transmembrane region" description="Helical" evidence="1">
    <location>
        <begin position="92"/>
        <end position="108"/>
    </location>
</feature>
<keyword evidence="1" id="KW-1133">Transmembrane helix</keyword>
<feature type="transmembrane region" description="Helical" evidence="1">
    <location>
        <begin position="60"/>
        <end position="80"/>
    </location>
</feature>
<dbReference type="EMBL" id="WXEY01000001">
    <property type="protein sequence ID" value="MZP28302.1"/>
    <property type="molecule type" value="Genomic_DNA"/>
</dbReference>
<keyword evidence="1" id="KW-0812">Transmembrane</keyword>